<reference evidence="5 6" key="1">
    <citation type="submission" date="2018-04" db="EMBL/GenBank/DDBJ databases">
        <title>Draft Genome Sequence of Phosphate-Solubilizing Chryseobacterium sp. ISE14 that is a Biocontrol and Plant Growth-Promoting Rhizobacterium Isolated from Cucumber.</title>
        <authorList>
            <person name="Jeong J.-J."/>
            <person name="Sang M.K."/>
            <person name="Choi I.-G."/>
            <person name="Kim K.D."/>
        </authorList>
    </citation>
    <scope>NUCLEOTIDE SEQUENCE [LARGE SCALE GENOMIC DNA]</scope>
    <source>
        <strain evidence="5 6">ISE14</strain>
    </source>
</reference>
<dbReference type="AlphaFoldDB" id="A0A316XE69"/>
<dbReference type="Pfam" id="PF06580">
    <property type="entry name" value="His_kinase"/>
    <property type="match status" value="1"/>
</dbReference>
<dbReference type="EMBL" id="PPED02000001">
    <property type="protein sequence ID" value="PWN71844.1"/>
    <property type="molecule type" value="Genomic_DNA"/>
</dbReference>
<dbReference type="Gene3D" id="3.30.565.10">
    <property type="entry name" value="Histidine kinase-like ATPase, C-terminal domain"/>
    <property type="match status" value="1"/>
</dbReference>
<evidence type="ECO:0008006" key="7">
    <source>
        <dbReference type="Google" id="ProtNLM"/>
    </source>
</evidence>
<dbReference type="GO" id="GO:0016020">
    <property type="term" value="C:membrane"/>
    <property type="evidence" value="ECO:0007669"/>
    <property type="project" value="InterPro"/>
</dbReference>
<evidence type="ECO:0000259" key="3">
    <source>
        <dbReference type="Pfam" id="PF06580"/>
    </source>
</evidence>
<name>A0A316XE69_9FLAO</name>
<dbReference type="SUPFAM" id="SSF55874">
    <property type="entry name" value="ATPase domain of HSP90 chaperone/DNA topoisomerase II/histidine kinase"/>
    <property type="match status" value="1"/>
</dbReference>
<proteinExistence type="predicted"/>
<dbReference type="InterPro" id="IPR003594">
    <property type="entry name" value="HATPase_dom"/>
</dbReference>
<gene>
    <name evidence="5" type="ORF">C1631_004300</name>
</gene>
<dbReference type="PANTHER" id="PTHR34220:SF7">
    <property type="entry name" value="SENSOR HISTIDINE KINASE YPDA"/>
    <property type="match status" value="1"/>
</dbReference>
<dbReference type="InterPro" id="IPR013783">
    <property type="entry name" value="Ig-like_fold"/>
</dbReference>
<keyword evidence="1" id="KW-1133">Transmembrane helix</keyword>
<accession>A0A316XE69</accession>
<sequence length="982" mass="113372">MKNLSVSLINIYFFLLSSIFYAQIPGLVNYSEEEGLNSSYTYTLSQDMNGFIWVGSDNGLFRFDGKEFKQYNKKNGLKNIEVLSSHQLSNGEIFIVSFLNDFAYLKDGIIVNSDVNKELKKIHFEHNPSVYIHQDAIYMYATGDPKNIYMYRNGKVHTIPISISNSRSPDMYTFSFDLSNHLLYFSDKNIKKNIEAYDIITKKKTSCNISLEKYTMVYRKDDYYIFKNKGKIDIYKLYNKFTFKKIQTYFTNEKIQHVLVDNNYGIWLCLEDGGVLHFKQTLLDNRKLSDPIKFLDKYVINSILVDRDNNIWFSTQNNGIYFITERFLKSYMHLPIKNNSSYITAIAKNDSGVFLGYNEAKSGIYNANIIKDITFEENRKIEHKAIFSEGNTVIFGLSRSIIQYNTTTHQKYILNSGDYNPKNVLPYTRGSALICSSAGLAAYNYSTHRYSPILQQERIYTALLYDSDSLFAGSFKDLYKLDVKTKKKTLFLEGYYFTDIKKLKHNVYVGATNLNGIILFSNNKVLKTIAQSNGLLTSQIKKIEVENENVFWASTNSGVSRIEIRGTDLKINNFTQTDGLPSNVVAGCVIKGDTLFAGTSKGLGILSIRDLLSQQKFINKRVIINSVTIGNREFFNVKQKLTGQTPNNNIIFNLSFPDYASQGKISYKYKIEGLNNHWETSSSPKIILNAIPPGVYTFKVFGIGYNGKQSYASSDVSFEIEPKFWQTWWFKFLMIILGASVLCILITLYFQKKRNKKLETLYYEKKIAELELQAIKAQINPHFIYNCLNSIQFLLYKKDYAETENYLDVFSQMIRKTLHYSEKTFMPIQEEIEYLSLYLNMEKLRLKEQFDYSIHVSETVDKSWTIPSLLIQPFVENAIKHGISKLSDRKGEIDIRFDYMDTSLCISIEDNGNGINNKDQTSIKSGSFGVKLSQKRIETFKQLFETNITLVINNLSEEKEKQGTQIKLYITPYENQNTSLHH</sequence>
<dbReference type="Proteomes" id="UP000236594">
    <property type="component" value="Unassembled WGS sequence"/>
</dbReference>
<dbReference type="InterPro" id="IPR050640">
    <property type="entry name" value="Bact_2-comp_sensor_kinase"/>
</dbReference>
<protein>
    <recommendedName>
        <fullName evidence="7">Signal transduction histidine kinase internal region domain-containing protein</fullName>
    </recommendedName>
</protein>
<dbReference type="InterPro" id="IPR036890">
    <property type="entry name" value="HATPase_C_sf"/>
</dbReference>
<evidence type="ECO:0000313" key="5">
    <source>
        <dbReference type="EMBL" id="PWN71844.1"/>
    </source>
</evidence>
<evidence type="ECO:0000256" key="1">
    <source>
        <dbReference type="SAM" id="Phobius"/>
    </source>
</evidence>
<dbReference type="InterPro" id="IPR010559">
    <property type="entry name" value="Sig_transdc_His_kin_internal"/>
</dbReference>
<organism evidence="5 6">
    <name type="scientific">Chryseobacterium phosphatilyticum</name>
    <dbReference type="NCBI Taxonomy" id="475075"/>
    <lineage>
        <taxon>Bacteria</taxon>
        <taxon>Pseudomonadati</taxon>
        <taxon>Bacteroidota</taxon>
        <taxon>Flavobacteriia</taxon>
        <taxon>Flavobacteriales</taxon>
        <taxon>Weeksellaceae</taxon>
        <taxon>Chryseobacterium group</taxon>
        <taxon>Chryseobacterium</taxon>
    </lineage>
</organism>
<keyword evidence="6" id="KW-1185">Reference proteome</keyword>
<dbReference type="SUPFAM" id="SSF50998">
    <property type="entry name" value="Quinoprotein alcohol dehydrogenase-like"/>
    <property type="match status" value="1"/>
</dbReference>
<feature type="transmembrane region" description="Helical" evidence="1">
    <location>
        <begin position="728"/>
        <end position="750"/>
    </location>
</feature>
<comment type="caution">
    <text evidence="5">The sequence shown here is derived from an EMBL/GenBank/DDBJ whole genome shotgun (WGS) entry which is preliminary data.</text>
</comment>
<dbReference type="Gene3D" id="2.60.40.10">
    <property type="entry name" value="Immunoglobulins"/>
    <property type="match status" value="1"/>
</dbReference>
<dbReference type="GO" id="GO:0000155">
    <property type="term" value="F:phosphorelay sensor kinase activity"/>
    <property type="evidence" value="ECO:0007669"/>
    <property type="project" value="InterPro"/>
</dbReference>
<dbReference type="Pfam" id="PF07495">
    <property type="entry name" value="Y_Y_Y"/>
    <property type="match status" value="1"/>
</dbReference>
<dbReference type="InterPro" id="IPR011123">
    <property type="entry name" value="Y_Y_Y"/>
</dbReference>
<dbReference type="PANTHER" id="PTHR34220">
    <property type="entry name" value="SENSOR HISTIDINE KINASE YPDA"/>
    <property type="match status" value="1"/>
</dbReference>
<dbReference type="InterPro" id="IPR015943">
    <property type="entry name" value="WD40/YVTN_repeat-like_dom_sf"/>
</dbReference>
<dbReference type="Gene3D" id="2.130.10.10">
    <property type="entry name" value="YVTN repeat-like/Quinoprotein amine dehydrogenase"/>
    <property type="match status" value="3"/>
</dbReference>
<evidence type="ECO:0000259" key="4">
    <source>
        <dbReference type="Pfam" id="PF07495"/>
    </source>
</evidence>
<keyword evidence="1" id="KW-0812">Transmembrane</keyword>
<dbReference type="InterPro" id="IPR011110">
    <property type="entry name" value="Reg_prop"/>
</dbReference>
<evidence type="ECO:0000313" key="6">
    <source>
        <dbReference type="Proteomes" id="UP000236594"/>
    </source>
</evidence>
<feature type="domain" description="Signal transduction histidine kinase internal region" evidence="3">
    <location>
        <begin position="771"/>
        <end position="850"/>
    </location>
</feature>
<keyword evidence="1" id="KW-0472">Membrane</keyword>
<dbReference type="InterPro" id="IPR011047">
    <property type="entry name" value="Quinoprotein_ADH-like_sf"/>
</dbReference>
<dbReference type="Pfam" id="PF02518">
    <property type="entry name" value="HATPase_c"/>
    <property type="match status" value="1"/>
</dbReference>
<dbReference type="Pfam" id="PF07494">
    <property type="entry name" value="Reg_prop"/>
    <property type="match status" value="2"/>
</dbReference>
<evidence type="ECO:0000259" key="2">
    <source>
        <dbReference type="Pfam" id="PF02518"/>
    </source>
</evidence>
<feature type="domain" description="Two component regulator three Y" evidence="4">
    <location>
        <begin position="658"/>
        <end position="720"/>
    </location>
</feature>
<feature type="domain" description="Histidine kinase/HSP90-like ATPase" evidence="2">
    <location>
        <begin position="870"/>
        <end position="970"/>
    </location>
</feature>